<dbReference type="InterPro" id="IPR007852">
    <property type="entry name" value="Cdc73/Parafibromin"/>
</dbReference>
<keyword evidence="3" id="KW-0804">Transcription</keyword>
<dbReference type="AlphaFoldDB" id="A0A812LCE0"/>
<proteinExistence type="inferred from homology"/>
<feature type="domain" description="Cell division control protein 73 C-terminal" evidence="5">
    <location>
        <begin position="4"/>
        <end position="119"/>
    </location>
</feature>
<evidence type="ECO:0000256" key="2">
    <source>
        <dbReference type="ARBA" id="ARBA00010427"/>
    </source>
</evidence>
<evidence type="ECO:0000313" key="6">
    <source>
        <dbReference type="EMBL" id="CAE7241583.1"/>
    </source>
</evidence>
<dbReference type="PANTHER" id="PTHR12466">
    <property type="entry name" value="CDC73 DOMAIN PROTEIN"/>
    <property type="match status" value="1"/>
</dbReference>
<sequence>MNKNAPINLLNVYQFLQEGTYTPPERSGASTFEFESMRKEFVEVARIIDGKRWTFEVRDSTKGFTKGQWKRVVAVVTDGADWQFKDWPFETIVDLFCTIKGIYFREKDKQVEVPEHVTKAREKQWEGVMLSDV</sequence>
<reference evidence="6" key="1">
    <citation type="submission" date="2021-02" db="EMBL/GenBank/DDBJ databases">
        <authorList>
            <person name="Dougan E. K."/>
            <person name="Rhodes N."/>
            <person name="Thang M."/>
            <person name="Chan C."/>
        </authorList>
    </citation>
    <scope>NUCLEOTIDE SEQUENCE</scope>
</reference>
<dbReference type="InterPro" id="IPR031336">
    <property type="entry name" value="CDC73_C"/>
</dbReference>
<evidence type="ECO:0000256" key="4">
    <source>
        <dbReference type="ARBA" id="ARBA00023242"/>
    </source>
</evidence>
<dbReference type="GO" id="GO:0000993">
    <property type="term" value="F:RNA polymerase II complex binding"/>
    <property type="evidence" value="ECO:0007669"/>
    <property type="project" value="TreeGrafter"/>
</dbReference>
<evidence type="ECO:0000313" key="7">
    <source>
        <dbReference type="Proteomes" id="UP000601435"/>
    </source>
</evidence>
<dbReference type="GO" id="GO:0006368">
    <property type="term" value="P:transcription elongation by RNA polymerase II"/>
    <property type="evidence" value="ECO:0007669"/>
    <property type="project" value="InterPro"/>
</dbReference>
<evidence type="ECO:0000259" key="5">
    <source>
        <dbReference type="Pfam" id="PF05179"/>
    </source>
</evidence>
<dbReference type="GO" id="GO:0032968">
    <property type="term" value="P:positive regulation of transcription elongation by RNA polymerase II"/>
    <property type="evidence" value="ECO:0007669"/>
    <property type="project" value="TreeGrafter"/>
</dbReference>
<evidence type="ECO:0000256" key="3">
    <source>
        <dbReference type="ARBA" id="ARBA00023163"/>
    </source>
</evidence>
<gene>
    <name evidence="6" type="primary">CDC73</name>
    <name evidence="6" type="ORF">SNEC2469_LOCUS4409</name>
</gene>
<comment type="subcellular location">
    <subcellularLocation>
        <location evidence="1">Nucleus</location>
    </subcellularLocation>
</comment>
<protein>
    <submittedName>
        <fullName evidence="6">CDC73 protein</fullName>
    </submittedName>
</protein>
<dbReference type="Pfam" id="PF05179">
    <property type="entry name" value="CDC73_C"/>
    <property type="match status" value="1"/>
</dbReference>
<dbReference type="EMBL" id="CAJNJA010008919">
    <property type="protein sequence ID" value="CAE7241583.1"/>
    <property type="molecule type" value="Genomic_DNA"/>
</dbReference>
<name>A0A812LCE0_9DINO</name>
<dbReference type="PANTHER" id="PTHR12466:SF8">
    <property type="entry name" value="PARAFIBROMIN"/>
    <property type="match status" value="1"/>
</dbReference>
<organism evidence="6 7">
    <name type="scientific">Symbiodinium necroappetens</name>
    <dbReference type="NCBI Taxonomy" id="1628268"/>
    <lineage>
        <taxon>Eukaryota</taxon>
        <taxon>Sar</taxon>
        <taxon>Alveolata</taxon>
        <taxon>Dinophyceae</taxon>
        <taxon>Suessiales</taxon>
        <taxon>Symbiodiniaceae</taxon>
        <taxon>Symbiodinium</taxon>
    </lineage>
</organism>
<keyword evidence="4" id="KW-0539">Nucleus</keyword>
<keyword evidence="7" id="KW-1185">Reference proteome</keyword>
<comment type="similarity">
    <text evidence="2">Belongs to the CDC73 family.</text>
</comment>
<accession>A0A812LCE0</accession>
<dbReference type="Gene3D" id="3.40.50.11990">
    <property type="entry name" value="RNA polymerase II accessory factor, Cdc73 C-terminal domain"/>
    <property type="match status" value="1"/>
</dbReference>
<dbReference type="Proteomes" id="UP000601435">
    <property type="component" value="Unassembled WGS sequence"/>
</dbReference>
<evidence type="ECO:0000256" key="1">
    <source>
        <dbReference type="ARBA" id="ARBA00004123"/>
    </source>
</evidence>
<dbReference type="InterPro" id="IPR038103">
    <property type="entry name" value="CDC73_C_sf"/>
</dbReference>
<dbReference type="OrthoDB" id="2186602at2759"/>
<dbReference type="GO" id="GO:0016593">
    <property type="term" value="C:Cdc73/Paf1 complex"/>
    <property type="evidence" value="ECO:0007669"/>
    <property type="project" value="InterPro"/>
</dbReference>
<comment type="caution">
    <text evidence="6">The sequence shown here is derived from an EMBL/GenBank/DDBJ whole genome shotgun (WGS) entry which is preliminary data.</text>
</comment>